<keyword evidence="2 4" id="KW-0456">Lyase</keyword>
<evidence type="ECO:0000256" key="1">
    <source>
        <dbReference type="ARBA" id="ARBA00022729"/>
    </source>
</evidence>
<reference evidence="4" key="1">
    <citation type="submission" date="2023-07" db="EMBL/GenBank/DDBJ databases">
        <authorList>
            <person name="Aktuganov G."/>
            <person name="Boyko T."/>
            <person name="Delegan Y."/>
            <person name="Galimzianova N."/>
            <person name="Gilvanova E."/>
            <person name="Korobov V."/>
            <person name="Kuzmina L."/>
            <person name="Melentiev A."/>
            <person name="Milman P."/>
            <person name="Ryabova A."/>
            <person name="Stupak E."/>
            <person name="Yasakov T."/>
            <person name="Zharikova N."/>
            <person name="Zhurenko E."/>
        </authorList>
    </citation>
    <scope>NUCLEOTIDE SEQUENCE</scope>
    <source>
        <strain evidence="4">IB-739</strain>
    </source>
</reference>
<dbReference type="Gene3D" id="1.50.10.100">
    <property type="entry name" value="Chondroitin AC/alginate lyase"/>
    <property type="match status" value="1"/>
</dbReference>
<evidence type="ECO:0000259" key="3">
    <source>
        <dbReference type="Pfam" id="PF05426"/>
    </source>
</evidence>
<dbReference type="SUPFAM" id="SSF48230">
    <property type="entry name" value="Chondroitin AC/alginate lyase"/>
    <property type="match status" value="1"/>
</dbReference>
<organism evidence="4 5">
    <name type="scientific">Paenibacillus ehimensis</name>
    <dbReference type="NCBI Taxonomy" id="79264"/>
    <lineage>
        <taxon>Bacteria</taxon>
        <taxon>Bacillati</taxon>
        <taxon>Bacillota</taxon>
        <taxon>Bacilli</taxon>
        <taxon>Bacillales</taxon>
        <taxon>Paenibacillaceae</taxon>
        <taxon>Paenibacillus</taxon>
    </lineage>
</organism>
<sequence>MRELGKTVELMKPFGGAAPLFERDWMMKHAEAAMRTRPVAITDRPAPLSEGGPHDYYSNGDYWWPNPDTPDGLPYVRRDGESNPGNFDSHRLLLRSMRTHTAHLAAAYRLTREEAYAKKAASLLRTFFADDATRMNPHLAYAQAIPGICAGRGIGIIDTLHLIDVPVAIEALRDSPHLTSELYEALRRWFADYLRWMRTHKNGIEEMNEGNNHGICWFVQAAVFARFTGDREMLRFCRQRYKESLLPEQMAEDGSFPRELGRTKPYGYSIFALDNLTTLCHVLSTPEDDLWRFELPDGRGIRRGFEYLFPYLADKSSWPLPPDVEHDEGWPVKVSSLLFAGLALRRPEYVELWQRLDADPSDPEVRRNIAIRQPLLWL</sequence>
<dbReference type="GO" id="GO:0016829">
    <property type="term" value="F:lyase activity"/>
    <property type="evidence" value="ECO:0007669"/>
    <property type="project" value="UniProtKB-KW"/>
</dbReference>
<protein>
    <submittedName>
        <fullName evidence="4">Alginate lyase family protein</fullName>
    </submittedName>
</protein>
<dbReference type="Proteomes" id="UP001168883">
    <property type="component" value="Unassembled WGS sequence"/>
</dbReference>
<name>A0ABT8V9K8_9BACL</name>
<dbReference type="InterPro" id="IPR008929">
    <property type="entry name" value="Chondroitin_lyas"/>
</dbReference>
<dbReference type="EMBL" id="JAUMKJ010000009">
    <property type="protein sequence ID" value="MDO3677225.1"/>
    <property type="molecule type" value="Genomic_DNA"/>
</dbReference>
<evidence type="ECO:0000256" key="2">
    <source>
        <dbReference type="ARBA" id="ARBA00023239"/>
    </source>
</evidence>
<feature type="domain" description="Alginate lyase" evidence="3">
    <location>
        <begin position="43"/>
        <end position="318"/>
    </location>
</feature>
<dbReference type="InterPro" id="IPR008397">
    <property type="entry name" value="Alginate_lyase_dom"/>
</dbReference>
<gene>
    <name evidence="4" type="ORF">Q3C12_09430</name>
</gene>
<keyword evidence="5" id="KW-1185">Reference proteome</keyword>
<evidence type="ECO:0000313" key="5">
    <source>
        <dbReference type="Proteomes" id="UP001168883"/>
    </source>
</evidence>
<keyword evidence="1" id="KW-0732">Signal</keyword>
<accession>A0ABT8V9K8</accession>
<proteinExistence type="predicted"/>
<evidence type="ECO:0000313" key="4">
    <source>
        <dbReference type="EMBL" id="MDO3677225.1"/>
    </source>
</evidence>
<dbReference type="Pfam" id="PF05426">
    <property type="entry name" value="Alginate_lyase"/>
    <property type="match status" value="1"/>
</dbReference>
<dbReference type="RefSeq" id="WP_302878052.1">
    <property type="nucleotide sequence ID" value="NZ_JAUMKJ010000009.1"/>
</dbReference>
<comment type="caution">
    <text evidence="4">The sequence shown here is derived from an EMBL/GenBank/DDBJ whole genome shotgun (WGS) entry which is preliminary data.</text>
</comment>